<dbReference type="CDD" id="cd00130">
    <property type="entry name" value="PAS"/>
    <property type="match status" value="1"/>
</dbReference>
<evidence type="ECO:0000256" key="1">
    <source>
        <dbReference type="ARBA" id="ARBA00000085"/>
    </source>
</evidence>
<dbReference type="Proteomes" id="UP000199024">
    <property type="component" value="Unassembled WGS sequence"/>
</dbReference>
<dbReference type="InterPro" id="IPR029016">
    <property type="entry name" value="GAF-like_dom_sf"/>
</dbReference>
<dbReference type="InterPro" id="IPR004358">
    <property type="entry name" value="Sig_transdc_His_kin-like_C"/>
</dbReference>
<evidence type="ECO:0000256" key="7">
    <source>
        <dbReference type="ARBA" id="ARBA00022840"/>
    </source>
</evidence>
<comment type="catalytic activity">
    <reaction evidence="1">
        <text>ATP + protein L-histidine = ADP + protein N-phospho-L-histidine.</text>
        <dbReference type="EC" id="2.7.13.3"/>
    </reaction>
</comment>
<dbReference type="Pfam" id="PF08447">
    <property type="entry name" value="PAS_3"/>
    <property type="match status" value="1"/>
</dbReference>
<dbReference type="InterPro" id="IPR005467">
    <property type="entry name" value="His_kinase_dom"/>
</dbReference>
<dbReference type="SUPFAM" id="SSF47384">
    <property type="entry name" value="Homodimeric domain of signal transducing histidine kinase"/>
    <property type="match status" value="1"/>
</dbReference>
<keyword evidence="12" id="KW-1185">Reference proteome</keyword>
<evidence type="ECO:0000256" key="6">
    <source>
        <dbReference type="ARBA" id="ARBA00022777"/>
    </source>
</evidence>
<dbReference type="SMART" id="SM00086">
    <property type="entry name" value="PAC"/>
    <property type="match status" value="1"/>
</dbReference>
<keyword evidence="7" id="KW-0067">ATP-binding</keyword>
<dbReference type="PROSITE" id="PS50113">
    <property type="entry name" value="PAC"/>
    <property type="match status" value="1"/>
</dbReference>
<evidence type="ECO:0000256" key="5">
    <source>
        <dbReference type="ARBA" id="ARBA00022741"/>
    </source>
</evidence>
<dbReference type="InterPro" id="IPR036097">
    <property type="entry name" value="HisK_dim/P_sf"/>
</dbReference>
<feature type="domain" description="Histidine kinase" evidence="9">
    <location>
        <begin position="490"/>
        <end position="698"/>
    </location>
</feature>
<dbReference type="InterPro" id="IPR000014">
    <property type="entry name" value="PAS"/>
</dbReference>
<dbReference type="InterPro" id="IPR003594">
    <property type="entry name" value="HATPase_dom"/>
</dbReference>
<dbReference type="SUPFAM" id="SSF55781">
    <property type="entry name" value="GAF domain-like"/>
    <property type="match status" value="2"/>
</dbReference>
<feature type="domain" description="PAC" evidence="10">
    <location>
        <begin position="425"/>
        <end position="477"/>
    </location>
</feature>
<evidence type="ECO:0000256" key="2">
    <source>
        <dbReference type="ARBA" id="ARBA00012438"/>
    </source>
</evidence>
<evidence type="ECO:0000313" key="11">
    <source>
        <dbReference type="EMBL" id="SFS18906.1"/>
    </source>
</evidence>
<dbReference type="InterPro" id="IPR000700">
    <property type="entry name" value="PAS-assoc_C"/>
</dbReference>
<dbReference type="Gene3D" id="1.10.287.130">
    <property type="match status" value="1"/>
</dbReference>
<dbReference type="PROSITE" id="PS50109">
    <property type="entry name" value="HIS_KIN"/>
    <property type="match status" value="1"/>
</dbReference>
<dbReference type="AlphaFoldDB" id="A0A1I6MT65"/>
<evidence type="ECO:0000256" key="4">
    <source>
        <dbReference type="ARBA" id="ARBA00022679"/>
    </source>
</evidence>
<dbReference type="Gene3D" id="2.10.70.100">
    <property type="match status" value="1"/>
</dbReference>
<keyword evidence="5" id="KW-0547">Nucleotide-binding</keyword>
<dbReference type="Gene3D" id="3.30.565.10">
    <property type="entry name" value="Histidine kinase-like ATPase, C-terminal domain"/>
    <property type="match status" value="1"/>
</dbReference>
<dbReference type="InterPro" id="IPR036890">
    <property type="entry name" value="HATPase_C_sf"/>
</dbReference>
<evidence type="ECO:0000259" key="9">
    <source>
        <dbReference type="PROSITE" id="PS50109"/>
    </source>
</evidence>
<dbReference type="Gene3D" id="3.30.450.40">
    <property type="match status" value="2"/>
</dbReference>
<dbReference type="GO" id="GO:0000155">
    <property type="term" value="F:phosphorelay sensor kinase activity"/>
    <property type="evidence" value="ECO:0007669"/>
    <property type="project" value="InterPro"/>
</dbReference>
<dbReference type="EMBL" id="FOZL01000001">
    <property type="protein sequence ID" value="SFS18906.1"/>
    <property type="molecule type" value="Genomic_DNA"/>
</dbReference>
<dbReference type="SUPFAM" id="SSF55874">
    <property type="entry name" value="ATPase domain of HSP90 chaperone/DNA topoisomerase II/histidine kinase"/>
    <property type="match status" value="1"/>
</dbReference>
<dbReference type="Pfam" id="PF01590">
    <property type="entry name" value="GAF"/>
    <property type="match status" value="1"/>
</dbReference>
<evidence type="ECO:0000256" key="8">
    <source>
        <dbReference type="ARBA" id="ARBA00023012"/>
    </source>
</evidence>
<dbReference type="InterPro" id="IPR035965">
    <property type="entry name" value="PAS-like_dom_sf"/>
</dbReference>
<dbReference type="CDD" id="cd00082">
    <property type="entry name" value="HisKA"/>
    <property type="match status" value="1"/>
</dbReference>
<keyword evidence="4" id="KW-0808">Transferase</keyword>
<keyword evidence="8" id="KW-0902">Two-component regulatory system</keyword>
<accession>A0A1I6MT65</accession>
<dbReference type="InterPro" id="IPR001610">
    <property type="entry name" value="PAC"/>
</dbReference>
<dbReference type="SUPFAM" id="SSF55785">
    <property type="entry name" value="PYP-like sensor domain (PAS domain)"/>
    <property type="match status" value="1"/>
</dbReference>
<name>A0A1I6MT65_9BACT</name>
<evidence type="ECO:0000256" key="3">
    <source>
        <dbReference type="ARBA" id="ARBA00022553"/>
    </source>
</evidence>
<protein>
    <recommendedName>
        <fullName evidence="2">histidine kinase</fullName>
        <ecNumber evidence="2">2.7.13.3</ecNumber>
    </recommendedName>
</protein>
<dbReference type="PRINTS" id="PR00344">
    <property type="entry name" value="BCTRLSENSOR"/>
</dbReference>
<dbReference type="SMART" id="SM00065">
    <property type="entry name" value="GAF"/>
    <property type="match status" value="2"/>
</dbReference>
<dbReference type="InterPro" id="IPR003018">
    <property type="entry name" value="GAF"/>
</dbReference>
<dbReference type="SMART" id="SM00388">
    <property type="entry name" value="HisKA"/>
    <property type="match status" value="1"/>
</dbReference>
<dbReference type="NCBIfam" id="TIGR00229">
    <property type="entry name" value="sensory_box"/>
    <property type="match status" value="1"/>
</dbReference>
<dbReference type="PANTHER" id="PTHR43065:SF10">
    <property type="entry name" value="PEROXIDE STRESS-ACTIVATED HISTIDINE KINASE MAK3"/>
    <property type="match status" value="1"/>
</dbReference>
<proteinExistence type="predicted"/>
<dbReference type="InterPro" id="IPR013655">
    <property type="entry name" value="PAS_fold_3"/>
</dbReference>
<sequence length="699" mass="76933">MLSPSLPDRPEALSILIKASSLVLHAGSEEILLAKILDLASNLLVADAYGIWRESEDRLGWRVLAHRGLSGAYPKTFLLDGKTFPGGVWVVGDMATDERVPFHPSIYEREGISSAMIVPWVLDSTSNGAMVYYWRSARQFSPDDTRCALALSNLSASALNRLELNEQNRREKQRLSFLAEASAMLASSLDYESTLERVARLVVSHMAEWCTVHVAENGRLARLVVAHADPGMAGFAEEYERRYPEQIETDRGVGKVFSTGTPEIVSSITEEMLDAAAQDDEHRHLLQQLQLSSSIVVPLKSREKTLGVIRLLATKGRYFGDRDVELALDLAQRAAVAIENAQLHHALLEQAAELKLSHAAAKMGSWTWDLENGRLSWSSEFKALHGLREDAEPTGEAGYELVHPEDRELAHQAFWATLQSSASVFNSEHRTITPDGRILWLQVRGRIRRNQSGKATWIAGLIIDVTESRMAEQALRRAEKLAAAGRLAATVAHEVNNPLEALVNAIYLAQHVEGLPQEAADHLCLADSELRRMTHIVRQTLGFYRESTLPQSTGILQLVSEVLDLYRSRSNTRGLTLRTSGNLADELFVTVIAGEIKQVVANLVANAIDATPPGGLIETSVLRFEDTVEIVVMDTGSGISEGNRKHLFEPFFTTKSDVGTGLGLWVSKGIVEKHGGSIVIDDAGEQGTTFRVRLPIRTG</sequence>
<reference evidence="11 12" key="1">
    <citation type="submission" date="2016-10" db="EMBL/GenBank/DDBJ databases">
        <authorList>
            <person name="de Groot N.N."/>
        </authorList>
    </citation>
    <scope>NUCLEOTIDE SEQUENCE [LARGE SCALE GENOMIC DNA]</scope>
    <source>
        <strain evidence="11 12">DSM 21001</strain>
    </source>
</reference>
<evidence type="ECO:0000259" key="10">
    <source>
        <dbReference type="PROSITE" id="PS50113"/>
    </source>
</evidence>
<dbReference type="Pfam" id="PF02518">
    <property type="entry name" value="HATPase_c"/>
    <property type="match status" value="1"/>
</dbReference>
<dbReference type="SMART" id="SM00387">
    <property type="entry name" value="HATPase_c"/>
    <property type="match status" value="1"/>
</dbReference>
<gene>
    <name evidence="11" type="ORF">SAMN05421771_3595</name>
</gene>
<organism evidence="11 12">
    <name type="scientific">Granulicella pectinivorans</name>
    <dbReference type="NCBI Taxonomy" id="474950"/>
    <lineage>
        <taxon>Bacteria</taxon>
        <taxon>Pseudomonadati</taxon>
        <taxon>Acidobacteriota</taxon>
        <taxon>Terriglobia</taxon>
        <taxon>Terriglobales</taxon>
        <taxon>Acidobacteriaceae</taxon>
        <taxon>Granulicella</taxon>
    </lineage>
</organism>
<keyword evidence="3" id="KW-0597">Phosphoprotein</keyword>
<dbReference type="GO" id="GO:0005524">
    <property type="term" value="F:ATP binding"/>
    <property type="evidence" value="ECO:0007669"/>
    <property type="project" value="UniProtKB-KW"/>
</dbReference>
<evidence type="ECO:0000313" key="12">
    <source>
        <dbReference type="Proteomes" id="UP000199024"/>
    </source>
</evidence>
<dbReference type="CDD" id="cd00075">
    <property type="entry name" value="HATPase"/>
    <property type="match status" value="1"/>
</dbReference>
<dbReference type="EC" id="2.7.13.3" evidence="2"/>
<dbReference type="Gene3D" id="3.30.450.20">
    <property type="entry name" value="PAS domain"/>
    <property type="match status" value="1"/>
</dbReference>
<keyword evidence="6" id="KW-0418">Kinase</keyword>
<dbReference type="PANTHER" id="PTHR43065">
    <property type="entry name" value="SENSOR HISTIDINE KINASE"/>
    <property type="match status" value="1"/>
</dbReference>
<dbReference type="InterPro" id="IPR003661">
    <property type="entry name" value="HisK_dim/P_dom"/>
</dbReference>
<dbReference type="STRING" id="474950.SAMN05421771_3595"/>